<comment type="similarity">
    <text evidence="9">Belongs to the Bfd family.</text>
</comment>
<organism evidence="11 12">
    <name type="scientific">Candidatus Nitrosacidococcus tergens</name>
    <dbReference type="NCBI Taxonomy" id="553981"/>
    <lineage>
        <taxon>Bacteria</taxon>
        <taxon>Pseudomonadati</taxon>
        <taxon>Pseudomonadota</taxon>
        <taxon>Gammaproteobacteria</taxon>
        <taxon>Chromatiales</taxon>
        <taxon>Chromatiaceae</taxon>
        <taxon>Candidatus Nitrosacidococcus</taxon>
    </lineage>
</organism>
<evidence type="ECO:0000259" key="10">
    <source>
        <dbReference type="Pfam" id="PF04324"/>
    </source>
</evidence>
<sequence>MYICVCRAVSDKKLQQAIDQGTNSIHGLRDELGVIQDCGKCGCYVRDMLQKVQNSSNPTAELEKIAS</sequence>
<dbReference type="Pfam" id="PF04324">
    <property type="entry name" value="Fer2_BFD"/>
    <property type="match status" value="1"/>
</dbReference>
<name>A0A7G1QAH1_9GAMM</name>
<gene>
    <name evidence="11" type="ORF">NSCAC_0955</name>
</gene>
<dbReference type="AlphaFoldDB" id="A0A7G1QAH1"/>
<evidence type="ECO:0000256" key="1">
    <source>
        <dbReference type="ARBA" id="ARBA00022448"/>
    </source>
</evidence>
<dbReference type="KEGG" id="ntg:NSCAC_0955"/>
<dbReference type="InterPro" id="IPR052371">
    <property type="entry name" value="BFD-associated_ferredoxin"/>
</dbReference>
<evidence type="ECO:0000256" key="8">
    <source>
        <dbReference type="ARBA" id="ARBA00039386"/>
    </source>
</evidence>
<dbReference type="GO" id="GO:0046872">
    <property type="term" value="F:metal ion binding"/>
    <property type="evidence" value="ECO:0007669"/>
    <property type="project" value="UniProtKB-KW"/>
</dbReference>
<evidence type="ECO:0000256" key="7">
    <source>
        <dbReference type="ARBA" id="ARBA00034078"/>
    </source>
</evidence>
<keyword evidence="3" id="KW-0479">Metal-binding</keyword>
<evidence type="ECO:0000256" key="6">
    <source>
        <dbReference type="ARBA" id="ARBA00023014"/>
    </source>
</evidence>
<dbReference type="Gene3D" id="1.10.10.1100">
    <property type="entry name" value="BFD-like [2Fe-2S]-binding domain"/>
    <property type="match status" value="1"/>
</dbReference>
<keyword evidence="12" id="KW-1185">Reference proteome</keyword>
<reference evidence="11 12" key="1">
    <citation type="submission" date="2020-03" db="EMBL/GenBank/DDBJ databases">
        <authorList>
            <person name="Picone N."/>
        </authorList>
    </citation>
    <scope>NUCLEOTIDE SEQUENCE [LARGE SCALE GENOMIC DNA]</scope>
    <source>
        <strain evidence="11">NSCAC1</strain>
    </source>
</reference>
<evidence type="ECO:0000256" key="4">
    <source>
        <dbReference type="ARBA" id="ARBA00022982"/>
    </source>
</evidence>
<proteinExistence type="inferred from homology"/>
<dbReference type="InterPro" id="IPR007419">
    <property type="entry name" value="BFD-like_2Fe2S-bd_dom"/>
</dbReference>
<comment type="cofactor">
    <cofactor evidence="7">
        <name>[2Fe-2S] cluster</name>
        <dbReference type="ChEBI" id="CHEBI:190135"/>
    </cofactor>
</comment>
<keyword evidence="2" id="KW-0001">2Fe-2S</keyword>
<dbReference type="RefSeq" id="WP_197743702.1">
    <property type="nucleotide sequence ID" value="NZ_LR778175.1"/>
</dbReference>
<protein>
    <recommendedName>
        <fullName evidence="8">Bacterioferritin-associated ferredoxin</fullName>
    </recommendedName>
</protein>
<dbReference type="PANTHER" id="PTHR37424">
    <property type="entry name" value="BACTERIOFERRITIN-ASSOCIATED FERREDOXIN"/>
    <property type="match status" value="1"/>
</dbReference>
<evidence type="ECO:0000256" key="5">
    <source>
        <dbReference type="ARBA" id="ARBA00023004"/>
    </source>
</evidence>
<accession>A0A7G1QAH1</accession>
<keyword evidence="5" id="KW-0408">Iron</keyword>
<feature type="domain" description="BFD-like [2Fe-2S]-binding" evidence="10">
    <location>
        <begin position="2"/>
        <end position="50"/>
    </location>
</feature>
<evidence type="ECO:0000313" key="12">
    <source>
        <dbReference type="Proteomes" id="UP000516072"/>
    </source>
</evidence>
<dbReference type="Proteomes" id="UP000516072">
    <property type="component" value="Chromosome"/>
</dbReference>
<keyword evidence="1" id="KW-0813">Transport</keyword>
<dbReference type="EMBL" id="LR778175">
    <property type="protein sequence ID" value="CAB1276013.1"/>
    <property type="molecule type" value="Genomic_DNA"/>
</dbReference>
<keyword evidence="4" id="KW-0249">Electron transport</keyword>
<dbReference type="PANTHER" id="PTHR37424:SF1">
    <property type="entry name" value="BACTERIOFERRITIN-ASSOCIATED FERREDOXIN"/>
    <property type="match status" value="1"/>
</dbReference>
<evidence type="ECO:0000256" key="2">
    <source>
        <dbReference type="ARBA" id="ARBA00022714"/>
    </source>
</evidence>
<evidence type="ECO:0000256" key="3">
    <source>
        <dbReference type="ARBA" id="ARBA00022723"/>
    </source>
</evidence>
<dbReference type="InterPro" id="IPR041854">
    <property type="entry name" value="BFD-like_2Fe2S-bd_dom_sf"/>
</dbReference>
<evidence type="ECO:0000313" key="11">
    <source>
        <dbReference type="EMBL" id="CAB1276013.1"/>
    </source>
</evidence>
<keyword evidence="6" id="KW-0411">Iron-sulfur</keyword>
<dbReference type="GO" id="GO:0051537">
    <property type="term" value="F:2 iron, 2 sulfur cluster binding"/>
    <property type="evidence" value="ECO:0007669"/>
    <property type="project" value="UniProtKB-KW"/>
</dbReference>
<evidence type="ECO:0000256" key="9">
    <source>
        <dbReference type="ARBA" id="ARBA00046332"/>
    </source>
</evidence>